<dbReference type="EMBL" id="JAQFWP010000091">
    <property type="protein sequence ID" value="MDA2808570.1"/>
    <property type="molecule type" value="Genomic_DNA"/>
</dbReference>
<keyword evidence="5 6" id="KW-0472">Membrane</keyword>
<name>A0ABT4TV28_9ACTN</name>
<dbReference type="InterPro" id="IPR002781">
    <property type="entry name" value="TM_pro_TauE-like"/>
</dbReference>
<proteinExistence type="inferred from homology"/>
<reference evidence="7" key="1">
    <citation type="submission" date="2023-01" db="EMBL/GenBank/DDBJ databases">
        <title>Draft genome sequence of Nocardiopsis sp. LSu2-4 isolated from halophytes.</title>
        <authorList>
            <person name="Duangmal K."/>
            <person name="Chantavorakit T."/>
        </authorList>
    </citation>
    <scope>NUCLEOTIDE SEQUENCE</scope>
    <source>
        <strain evidence="7">LSu2-4</strain>
    </source>
</reference>
<feature type="transmembrane region" description="Helical" evidence="6">
    <location>
        <begin position="263"/>
        <end position="281"/>
    </location>
</feature>
<feature type="transmembrane region" description="Helical" evidence="6">
    <location>
        <begin position="237"/>
        <end position="257"/>
    </location>
</feature>
<feature type="transmembrane region" description="Helical" evidence="6">
    <location>
        <begin position="72"/>
        <end position="92"/>
    </location>
</feature>
<dbReference type="Proteomes" id="UP001165685">
    <property type="component" value="Unassembled WGS sequence"/>
</dbReference>
<keyword evidence="8" id="KW-1185">Reference proteome</keyword>
<evidence type="ECO:0000256" key="1">
    <source>
        <dbReference type="ARBA" id="ARBA00004141"/>
    </source>
</evidence>
<comment type="subcellular location">
    <subcellularLocation>
        <location evidence="6">Cell membrane</location>
        <topology evidence="6">Multi-pass membrane protein</topology>
    </subcellularLocation>
    <subcellularLocation>
        <location evidence="1">Membrane</location>
        <topology evidence="1">Multi-pass membrane protein</topology>
    </subcellularLocation>
</comment>
<comment type="caution">
    <text evidence="7">The sequence shown here is derived from an EMBL/GenBank/DDBJ whole genome shotgun (WGS) entry which is preliminary data.</text>
</comment>
<evidence type="ECO:0000256" key="6">
    <source>
        <dbReference type="RuleBase" id="RU363041"/>
    </source>
</evidence>
<dbReference type="InterPro" id="IPR051598">
    <property type="entry name" value="TSUP/Inactive_protease-like"/>
</dbReference>
<protein>
    <recommendedName>
        <fullName evidence="6">Probable membrane transporter protein</fullName>
    </recommendedName>
</protein>
<keyword evidence="6" id="KW-1003">Cell membrane</keyword>
<accession>A0ABT4TV28</accession>
<evidence type="ECO:0000313" key="8">
    <source>
        <dbReference type="Proteomes" id="UP001165685"/>
    </source>
</evidence>
<evidence type="ECO:0000313" key="7">
    <source>
        <dbReference type="EMBL" id="MDA2808570.1"/>
    </source>
</evidence>
<gene>
    <name evidence="7" type="ORF">O4U47_28940</name>
</gene>
<dbReference type="PANTHER" id="PTHR43701">
    <property type="entry name" value="MEMBRANE TRANSPORTER PROTEIN MJ0441-RELATED"/>
    <property type="match status" value="1"/>
</dbReference>
<evidence type="ECO:0000256" key="5">
    <source>
        <dbReference type="ARBA" id="ARBA00023136"/>
    </source>
</evidence>
<feature type="transmembrane region" description="Helical" evidence="6">
    <location>
        <begin position="204"/>
        <end position="225"/>
    </location>
</feature>
<sequence>MQTLILLGLVGLAAQFINGSLGMGYGVTSTTLLLMVGTSPAVASATVNLSQVGSQLASGFAHWRFGNVDRHVVLRIAAPGAVGAFTGALLLSRLSTDAAGPLMSTILLALGLYLLLRFTLRDLPRPTGARPLSTVFLAPLGLVAGFMNSTGGGGWGPVGTTALLATGRLEPRKVIGSISVGEFAVVVAGSLGFAVGLGLSGIDFAWVGVMLLGGLLAAPVAAWLARSVPARPLGAMVGGLIVLTNTRVVLGAGWAQLPPVPTYALYAGILLAWAAAVAHCWRLHFAERRAAGAPEEEPAPSR</sequence>
<feature type="transmembrane region" description="Helical" evidence="6">
    <location>
        <begin position="174"/>
        <end position="198"/>
    </location>
</feature>
<keyword evidence="3 6" id="KW-0812">Transmembrane</keyword>
<keyword evidence="4 6" id="KW-1133">Transmembrane helix</keyword>
<evidence type="ECO:0000256" key="3">
    <source>
        <dbReference type="ARBA" id="ARBA00022692"/>
    </source>
</evidence>
<evidence type="ECO:0000256" key="4">
    <source>
        <dbReference type="ARBA" id="ARBA00022989"/>
    </source>
</evidence>
<dbReference type="PANTHER" id="PTHR43701:SF12">
    <property type="entry name" value="MEMBRANE TRANSPORTER PROTEIN YTNM-RELATED"/>
    <property type="match status" value="1"/>
</dbReference>
<organism evidence="7 8">
    <name type="scientific">Nocardiopsis suaedae</name>
    <dbReference type="NCBI Taxonomy" id="3018444"/>
    <lineage>
        <taxon>Bacteria</taxon>
        <taxon>Bacillati</taxon>
        <taxon>Actinomycetota</taxon>
        <taxon>Actinomycetes</taxon>
        <taxon>Streptosporangiales</taxon>
        <taxon>Nocardiopsidaceae</taxon>
        <taxon>Nocardiopsis</taxon>
    </lineage>
</organism>
<evidence type="ECO:0000256" key="2">
    <source>
        <dbReference type="ARBA" id="ARBA00009142"/>
    </source>
</evidence>
<feature type="transmembrane region" description="Helical" evidence="6">
    <location>
        <begin position="98"/>
        <end position="116"/>
    </location>
</feature>
<dbReference type="Pfam" id="PF01925">
    <property type="entry name" value="TauE"/>
    <property type="match status" value="1"/>
</dbReference>
<comment type="similarity">
    <text evidence="2 6">Belongs to the 4-toluene sulfonate uptake permease (TSUP) (TC 2.A.102) family.</text>
</comment>
<dbReference type="RefSeq" id="WP_270681160.1">
    <property type="nucleotide sequence ID" value="NZ_JAQFWP010000091.1"/>
</dbReference>